<evidence type="ECO:0000256" key="1">
    <source>
        <dbReference type="ARBA" id="ARBA00010879"/>
    </source>
</evidence>
<dbReference type="AlphaFoldDB" id="A0A8C0W2L1"/>
<dbReference type="Ensembl" id="ENSCCNT00000004530.1">
    <property type="protein sequence ID" value="ENSCCNP00000003449.1"/>
    <property type="gene ID" value="ENSCCNG00000003700.1"/>
</dbReference>
<dbReference type="Gene3D" id="3.30.70.270">
    <property type="match status" value="2"/>
</dbReference>
<reference evidence="3" key="1">
    <citation type="submission" date="2023-09" db="UniProtKB">
        <authorList>
            <consortium name="Ensembl"/>
        </authorList>
    </citation>
    <scope>IDENTIFICATION</scope>
</reference>
<proteinExistence type="inferred from homology"/>
<dbReference type="PANTHER" id="PTHR33064:SF38">
    <property type="entry name" value="LRRGT00076-LIKE"/>
    <property type="match status" value="1"/>
</dbReference>
<evidence type="ECO:0000313" key="3">
    <source>
        <dbReference type="Ensembl" id="ENSCCNP00000003449.1"/>
    </source>
</evidence>
<dbReference type="SUPFAM" id="SSF56672">
    <property type="entry name" value="DNA/RNA polymerases"/>
    <property type="match status" value="1"/>
</dbReference>
<comment type="similarity">
    <text evidence="1">Belongs to the beta type-B retroviral polymerase family. HERV class-II K(HML-2) pol subfamily.</text>
</comment>
<dbReference type="InterPro" id="IPR043128">
    <property type="entry name" value="Rev_trsase/Diguanyl_cyclase"/>
</dbReference>
<accession>A0A8C0W2L1</accession>
<organism evidence="3">
    <name type="scientific">Castor canadensis</name>
    <name type="common">American beaver</name>
    <dbReference type="NCBI Taxonomy" id="51338"/>
    <lineage>
        <taxon>Eukaryota</taxon>
        <taxon>Metazoa</taxon>
        <taxon>Chordata</taxon>
        <taxon>Craniata</taxon>
        <taxon>Vertebrata</taxon>
        <taxon>Euteleostomi</taxon>
        <taxon>Mammalia</taxon>
        <taxon>Eutheria</taxon>
        <taxon>Euarchontoglires</taxon>
        <taxon>Glires</taxon>
        <taxon>Rodentia</taxon>
        <taxon>Castorimorpha</taxon>
        <taxon>Castoridae</taxon>
        <taxon>Castor</taxon>
    </lineage>
</organism>
<dbReference type="PROSITE" id="PS50878">
    <property type="entry name" value="RT_POL"/>
    <property type="match status" value="1"/>
</dbReference>
<dbReference type="Pfam" id="PF00078">
    <property type="entry name" value="RVT_1"/>
    <property type="match status" value="1"/>
</dbReference>
<evidence type="ECO:0000259" key="2">
    <source>
        <dbReference type="PROSITE" id="PS50878"/>
    </source>
</evidence>
<name>A0A8C0W2L1_CASCN</name>
<dbReference type="PANTHER" id="PTHR33064">
    <property type="entry name" value="POL PROTEIN"/>
    <property type="match status" value="1"/>
</dbReference>
<dbReference type="Gene3D" id="3.10.10.10">
    <property type="entry name" value="HIV Type 1 Reverse Transcriptase, subunit A, domain 1"/>
    <property type="match status" value="1"/>
</dbReference>
<sequence length="311" mass="35373">MVWMDGHTVGQARTAAPVLIHLKDPSWFPHQKQYPLKPEVKEGLIPIIKDLKRQGLLTECSSPYNTPILGVRKGPNKWRLVQDLRLINEAVVPLHPVVPNPYTLLAQIPPGTTYYSVLDLKDAFFCIPLHPKSQPIFAFEDPTRKSGQVTWTVLSQGFRDSPHLFGLALTQDLAEWQHPQATLLQYVHDLLLCGPNEPVISRATESLLDFLADRGYKTSKEKAQLCQSRVTYLGLVLEKEMRSLGEDRICPILTFPLPKTLKQLRAFLGVTGYCRIWILGYADLARPLYQTLKEAQKDTQPFIEWDDKPEN</sequence>
<dbReference type="InterPro" id="IPR051320">
    <property type="entry name" value="Viral_Replic_Matur_Polypro"/>
</dbReference>
<dbReference type="InterPro" id="IPR000477">
    <property type="entry name" value="RT_dom"/>
</dbReference>
<feature type="domain" description="Reverse transcriptase" evidence="2">
    <location>
        <begin position="52"/>
        <end position="237"/>
    </location>
</feature>
<dbReference type="InterPro" id="IPR043502">
    <property type="entry name" value="DNA/RNA_pol_sf"/>
</dbReference>
<protein>
    <recommendedName>
        <fullName evidence="2">Reverse transcriptase domain-containing protein</fullName>
    </recommendedName>
</protein>